<proteinExistence type="inferred from homology"/>
<evidence type="ECO:0000313" key="14">
    <source>
        <dbReference type="Proteomes" id="UP001549167"/>
    </source>
</evidence>
<protein>
    <recommendedName>
        <fullName evidence="11">Holo-[acyl-carrier-protein] synthase</fullName>
        <shortName evidence="11">Holo-ACP synthase</shortName>
        <ecNumber evidence="11">2.7.8.7</ecNumber>
    </recommendedName>
    <alternativeName>
        <fullName evidence="11">4'-phosphopantetheinyl transferase AcpS</fullName>
    </alternativeName>
</protein>
<dbReference type="InterPro" id="IPR037143">
    <property type="entry name" value="4-PPantetheinyl_Trfase_dom_sf"/>
</dbReference>
<feature type="binding site" evidence="11">
    <location>
        <position position="59"/>
    </location>
    <ligand>
        <name>Mg(2+)</name>
        <dbReference type="ChEBI" id="CHEBI:18420"/>
    </ligand>
</feature>
<dbReference type="SUPFAM" id="SSF56214">
    <property type="entry name" value="4'-phosphopantetheinyl transferase"/>
    <property type="match status" value="1"/>
</dbReference>
<evidence type="ECO:0000313" key="13">
    <source>
        <dbReference type="EMBL" id="MET3683951.1"/>
    </source>
</evidence>
<dbReference type="PANTHER" id="PTHR12215:SF10">
    <property type="entry name" value="L-AMINOADIPATE-SEMIALDEHYDE DEHYDROGENASE-PHOSPHOPANTETHEINYL TRANSFERASE"/>
    <property type="match status" value="1"/>
</dbReference>
<dbReference type="InterPro" id="IPR008278">
    <property type="entry name" value="4-PPantetheinyl_Trfase_dom"/>
</dbReference>
<dbReference type="NCBIfam" id="TIGR00516">
    <property type="entry name" value="acpS"/>
    <property type="match status" value="1"/>
</dbReference>
<dbReference type="EMBL" id="JBEPMX010000010">
    <property type="protein sequence ID" value="MET3683951.1"/>
    <property type="molecule type" value="Genomic_DNA"/>
</dbReference>
<dbReference type="Gene3D" id="3.90.470.20">
    <property type="entry name" value="4'-phosphopantetheinyl transferase domain"/>
    <property type="match status" value="1"/>
</dbReference>
<keyword evidence="14" id="KW-1185">Reference proteome</keyword>
<sequence length="121" mass="13700">MIQGIGVDIQEIDRIQTLLSRQPRFTERILTTRERQVLSHYTNEKRRLEFIAGRFAAKEAYSKALGCGIGRDVSFHSIEIISNEAGRPSIYVEGTLEPHVHVSISHSNHYVVAQVIIEIVS</sequence>
<evidence type="ECO:0000256" key="1">
    <source>
        <dbReference type="ARBA" id="ARBA00001946"/>
    </source>
</evidence>
<evidence type="ECO:0000256" key="7">
    <source>
        <dbReference type="ARBA" id="ARBA00022832"/>
    </source>
</evidence>
<comment type="cofactor">
    <cofactor evidence="1 11">
        <name>Mg(2+)</name>
        <dbReference type="ChEBI" id="CHEBI:18420"/>
    </cofactor>
</comment>
<keyword evidence="6 11" id="KW-0479">Metal-binding</keyword>
<evidence type="ECO:0000259" key="12">
    <source>
        <dbReference type="Pfam" id="PF01648"/>
    </source>
</evidence>
<evidence type="ECO:0000256" key="10">
    <source>
        <dbReference type="ARBA" id="ARBA00023160"/>
    </source>
</evidence>
<keyword evidence="4 11" id="KW-0444">Lipid biosynthesis</keyword>
<dbReference type="NCBIfam" id="TIGR00556">
    <property type="entry name" value="pantethn_trn"/>
    <property type="match status" value="1"/>
</dbReference>
<accession>A0ABV2KZF0</accession>
<comment type="catalytic activity">
    <reaction evidence="11">
        <text>apo-[ACP] + CoA = holo-[ACP] + adenosine 3',5'-bisphosphate + H(+)</text>
        <dbReference type="Rhea" id="RHEA:12068"/>
        <dbReference type="Rhea" id="RHEA-COMP:9685"/>
        <dbReference type="Rhea" id="RHEA-COMP:9690"/>
        <dbReference type="ChEBI" id="CHEBI:15378"/>
        <dbReference type="ChEBI" id="CHEBI:29999"/>
        <dbReference type="ChEBI" id="CHEBI:57287"/>
        <dbReference type="ChEBI" id="CHEBI:58343"/>
        <dbReference type="ChEBI" id="CHEBI:64479"/>
        <dbReference type="EC" id="2.7.8.7"/>
    </reaction>
</comment>
<evidence type="ECO:0000256" key="5">
    <source>
        <dbReference type="ARBA" id="ARBA00022679"/>
    </source>
</evidence>
<comment type="subcellular location">
    <subcellularLocation>
        <location evidence="11">Cytoplasm</location>
    </subcellularLocation>
</comment>
<feature type="domain" description="4'-phosphopantetheinyl transferase" evidence="12">
    <location>
        <begin position="4"/>
        <end position="113"/>
    </location>
</feature>
<dbReference type="EC" id="2.7.8.7" evidence="11"/>
<reference evidence="13 14" key="1">
    <citation type="submission" date="2024-06" db="EMBL/GenBank/DDBJ databases">
        <title>Genomic Encyclopedia of Type Strains, Phase IV (KMG-IV): sequencing the most valuable type-strain genomes for metagenomic binning, comparative biology and taxonomic classification.</title>
        <authorList>
            <person name="Goeker M."/>
        </authorList>
    </citation>
    <scope>NUCLEOTIDE SEQUENCE [LARGE SCALE GENOMIC DNA]</scope>
    <source>
        <strain evidence="13 14">DSM 23520</strain>
    </source>
</reference>
<evidence type="ECO:0000256" key="4">
    <source>
        <dbReference type="ARBA" id="ARBA00022516"/>
    </source>
</evidence>
<keyword evidence="10 11" id="KW-0275">Fatty acid biosynthesis</keyword>
<dbReference type="InterPro" id="IPR050559">
    <property type="entry name" value="P-Pant_transferase_sf"/>
</dbReference>
<evidence type="ECO:0000256" key="3">
    <source>
        <dbReference type="ARBA" id="ARBA00022490"/>
    </source>
</evidence>
<organism evidence="13 14">
    <name type="scientific">Alkalibacillus flavidus</name>
    <dbReference type="NCBI Taxonomy" id="546021"/>
    <lineage>
        <taxon>Bacteria</taxon>
        <taxon>Bacillati</taxon>
        <taxon>Bacillota</taxon>
        <taxon>Bacilli</taxon>
        <taxon>Bacillales</taxon>
        <taxon>Bacillaceae</taxon>
        <taxon>Alkalibacillus</taxon>
    </lineage>
</organism>
<keyword evidence="9 11" id="KW-0443">Lipid metabolism</keyword>
<dbReference type="GO" id="GO:0008897">
    <property type="term" value="F:holo-[acyl-carrier-protein] synthase activity"/>
    <property type="evidence" value="ECO:0007669"/>
    <property type="project" value="UniProtKB-EC"/>
</dbReference>
<dbReference type="Proteomes" id="UP001549167">
    <property type="component" value="Unassembled WGS sequence"/>
</dbReference>
<evidence type="ECO:0000256" key="6">
    <source>
        <dbReference type="ARBA" id="ARBA00022723"/>
    </source>
</evidence>
<evidence type="ECO:0000256" key="2">
    <source>
        <dbReference type="ARBA" id="ARBA00010990"/>
    </source>
</evidence>
<comment type="similarity">
    <text evidence="11">Belongs to the P-Pant transferase superfamily. AcpS family.</text>
</comment>
<dbReference type="HAMAP" id="MF_00101">
    <property type="entry name" value="AcpS"/>
    <property type="match status" value="1"/>
</dbReference>
<keyword evidence="7 11" id="KW-0276">Fatty acid metabolism</keyword>
<evidence type="ECO:0000256" key="9">
    <source>
        <dbReference type="ARBA" id="ARBA00023098"/>
    </source>
</evidence>
<dbReference type="PANTHER" id="PTHR12215">
    <property type="entry name" value="PHOSPHOPANTETHEINE TRANSFERASE"/>
    <property type="match status" value="1"/>
</dbReference>
<comment type="function">
    <text evidence="11">Transfers the 4'-phosphopantetheine moiety from coenzyme A to a Ser of acyl-carrier-protein.</text>
</comment>
<gene>
    <name evidence="11" type="primary">acpS</name>
    <name evidence="13" type="ORF">ABID56_002067</name>
</gene>
<keyword evidence="5 11" id="KW-0808">Transferase</keyword>
<dbReference type="Pfam" id="PF01648">
    <property type="entry name" value="ACPS"/>
    <property type="match status" value="1"/>
</dbReference>
<dbReference type="RefSeq" id="WP_354220841.1">
    <property type="nucleotide sequence ID" value="NZ_JBEPMX010000010.1"/>
</dbReference>
<evidence type="ECO:0000256" key="8">
    <source>
        <dbReference type="ARBA" id="ARBA00022842"/>
    </source>
</evidence>
<comment type="similarity">
    <text evidence="2">Belongs to the P-Pant transferase superfamily. Gsp/Sfp/HetI/AcpT family.</text>
</comment>
<evidence type="ECO:0000256" key="11">
    <source>
        <dbReference type="HAMAP-Rule" id="MF_00101"/>
    </source>
</evidence>
<dbReference type="InterPro" id="IPR002582">
    <property type="entry name" value="ACPS"/>
</dbReference>
<keyword evidence="8 11" id="KW-0460">Magnesium</keyword>
<feature type="binding site" evidence="11">
    <location>
        <position position="8"/>
    </location>
    <ligand>
        <name>Mg(2+)</name>
        <dbReference type="ChEBI" id="CHEBI:18420"/>
    </ligand>
</feature>
<dbReference type="InterPro" id="IPR004568">
    <property type="entry name" value="Ppantetheine-prot_Trfase_dom"/>
</dbReference>
<keyword evidence="3 11" id="KW-0963">Cytoplasm</keyword>
<comment type="caution">
    <text evidence="13">The sequence shown here is derived from an EMBL/GenBank/DDBJ whole genome shotgun (WGS) entry which is preliminary data.</text>
</comment>
<name>A0ABV2KZF0_9BACI</name>